<dbReference type="GO" id="GO:0016791">
    <property type="term" value="F:phosphatase activity"/>
    <property type="evidence" value="ECO:0007669"/>
    <property type="project" value="TreeGrafter"/>
</dbReference>
<dbReference type="Proteomes" id="UP001303408">
    <property type="component" value="Chromosome"/>
</dbReference>
<dbReference type="Pfam" id="PF13344">
    <property type="entry name" value="Hydrolase_6"/>
    <property type="match status" value="1"/>
</dbReference>
<evidence type="ECO:0000313" key="1">
    <source>
        <dbReference type="EMBL" id="WNM26130.1"/>
    </source>
</evidence>
<dbReference type="SUPFAM" id="SSF56784">
    <property type="entry name" value="HAD-like"/>
    <property type="match status" value="1"/>
</dbReference>
<dbReference type="PANTHER" id="PTHR19288:SF95">
    <property type="entry name" value="D-GLYCEROL 3-PHOSPHATE PHOSPHATASE"/>
    <property type="match status" value="1"/>
</dbReference>
<organism evidence="1">
    <name type="scientific">Demequina capsici</name>
    <dbReference type="NCBI Taxonomy" id="3075620"/>
    <lineage>
        <taxon>Bacteria</taxon>
        <taxon>Bacillati</taxon>
        <taxon>Actinomycetota</taxon>
        <taxon>Actinomycetes</taxon>
        <taxon>Micrococcales</taxon>
        <taxon>Demequinaceae</taxon>
        <taxon>Demequina</taxon>
    </lineage>
</organism>
<dbReference type="InterPro" id="IPR036412">
    <property type="entry name" value="HAD-like_sf"/>
</dbReference>
<dbReference type="InterPro" id="IPR023214">
    <property type="entry name" value="HAD_sf"/>
</dbReference>
<sequence>MTDRPMLRGTTRPLQEVHDVALVDLDGVAYRGPEAIPSAPPALAAARAAGMRVVFVTNNANRAPETVAAHLTDLGMPTTRDEVMTAAQAGAALLATLVPSDATVLVVGGDGLKAAVEELGFATVESAADAPDAVIQGFNPDIRWRDLAEVAYAVQGGALHVATNLDLTIPNDRGIAPGNGSLVRAVAEATGAIPPAAGKPEPAMFHLAAAKAEAHNPVMIGDRLDTDLKGARAAGYAGLLVLTGVDGPREAILASPDMRPAYITEDMSGLAEPHPAPVEAHGWWLVGDARARVREGLLSVEGGSRIDRVRAACAAAWSTVDAGGFLDVEALTDDGVA</sequence>
<gene>
    <name evidence="1" type="ORF">RN607_07930</name>
</gene>
<dbReference type="PANTHER" id="PTHR19288">
    <property type="entry name" value="4-NITROPHENYLPHOSPHATASE-RELATED"/>
    <property type="match status" value="1"/>
</dbReference>
<dbReference type="RefSeq" id="WP_313541696.1">
    <property type="nucleotide sequence ID" value="NZ_CP134880.1"/>
</dbReference>
<keyword evidence="1" id="KW-0378">Hydrolase</keyword>
<dbReference type="AlphaFoldDB" id="A0AA96J986"/>
<dbReference type="NCBIfam" id="TIGR01460">
    <property type="entry name" value="HAD-SF-IIA"/>
    <property type="match status" value="1"/>
</dbReference>
<reference evidence="1" key="1">
    <citation type="submission" date="2023-09" db="EMBL/GenBank/DDBJ databases">
        <title>Demequina sp. a novel bacteria isolated from Capsicum annuum.</title>
        <authorList>
            <person name="Humaira Z."/>
            <person name="Lee J."/>
            <person name="Cho D."/>
        </authorList>
    </citation>
    <scope>NUCLEOTIDE SEQUENCE</scope>
    <source>
        <strain evidence="1">PMTSA13</strain>
    </source>
</reference>
<dbReference type="InterPro" id="IPR006357">
    <property type="entry name" value="HAD-SF_hydro_IIA"/>
</dbReference>
<accession>A0AA96J986</accession>
<proteinExistence type="predicted"/>
<dbReference type="KEGG" id="dcp:RN607_07930"/>
<dbReference type="NCBIfam" id="TIGR01549">
    <property type="entry name" value="HAD-SF-IA-v1"/>
    <property type="match status" value="1"/>
</dbReference>
<dbReference type="InterPro" id="IPR006439">
    <property type="entry name" value="HAD-SF_hydro_IA"/>
</dbReference>
<dbReference type="Gene3D" id="3.40.50.1000">
    <property type="entry name" value="HAD superfamily/HAD-like"/>
    <property type="match status" value="2"/>
</dbReference>
<dbReference type="GO" id="GO:0005737">
    <property type="term" value="C:cytoplasm"/>
    <property type="evidence" value="ECO:0007669"/>
    <property type="project" value="TreeGrafter"/>
</dbReference>
<protein>
    <submittedName>
        <fullName evidence="1">HAD-IIA family hydrolase</fullName>
    </submittedName>
</protein>
<name>A0AA96J986_9MICO</name>
<dbReference type="Pfam" id="PF13242">
    <property type="entry name" value="Hydrolase_like"/>
    <property type="match status" value="1"/>
</dbReference>
<dbReference type="EMBL" id="CP134880">
    <property type="protein sequence ID" value="WNM26130.1"/>
    <property type="molecule type" value="Genomic_DNA"/>
</dbReference>